<protein>
    <submittedName>
        <fullName evidence="3">Uncharacterized protein</fullName>
    </submittedName>
</protein>
<organism evidence="2 3">
    <name type="scientific">Panagrolaimus davidi</name>
    <dbReference type="NCBI Taxonomy" id="227884"/>
    <lineage>
        <taxon>Eukaryota</taxon>
        <taxon>Metazoa</taxon>
        <taxon>Ecdysozoa</taxon>
        <taxon>Nematoda</taxon>
        <taxon>Chromadorea</taxon>
        <taxon>Rhabditida</taxon>
        <taxon>Tylenchina</taxon>
        <taxon>Panagrolaimomorpha</taxon>
        <taxon>Panagrolaimoidea</taxon>
        <taxon>Panagrolaimidae</taxon>
        <taxon>Panagrolaimus</taxon>
    </lineage>
</organism>
<keyword evidence="2" id="KW-1185">Reference proteome</keyword>
<accession>A0A914PR21</accession>
<evidence type="ECO:0000313" key="2">
    <source>
        <dbReference type="Proteomes" id="UP000887578"/>
    </source>
</evidence>
<name>A0A914PR21_9BILA</name>
<feature type="chain" id="PRO_5038046076" evidence="1">
    <location>
        <begin position="20"/>
        <end position="224"/>
    </location>
</feature>
<dbReference type="WBParaSite" id="PDA_v2.g18563.t1">
    <property type="protein sequence ID" value="PDA_v2.g18563.t1"/>
    <property type="gene ID" value="PDA_v2.g18563"/>
</dbReference>
<proteinExistence type="predicted"/>
<evidence type="ECO:0000313" key="3">
    <source>
        <dbReference type="WBParaSite" id="PDA_v2.g18563.t1"/>
    </source>
</evidence>
<dbReference type="AlphaFoldDB" id="A0A914PR21"/>
<keyword evidence="1" id="KW-0732">Signal</keyword>
<feature type="signal peptide" evidence="1">
    <location>
        <begin position="1"/>
        <end position="19"/>
    </location>
</feature>
<reference evidence="3" key="1">
    <citation type="submission" date="2022-11" db="UniProtKB">
        <authorList>
            <consortium name="WormBaseParasite"/>
        </authorList>
    </citation>
    <scope>IDENTIFICATION</scope>
</reference>
<sequence>MKLSLSFLVLVAVIQLCTSNILSKREILSSDATAVQNGSDVIMAKSGPLEVILNNANELIFEVCSSKCTAGFLVCYETDSSDLKFLNDTCDTKCGFYVTTKDDLISFNKPFSQSHAGYLKSDQCYQATMSGWTFLMLLEEEVDSLITCAPKVENGIVKLNIINATSDCVVSIKNAKIKPEEIIATSEPNSPPNNPPSDPSSAATKIIGNFGWIFVLISFCILHQ</sequence>
<evidence type="ECO:0000256" key="1">
    <source>
        <dbReference type="SAM" id="SignalP"/>
    </source>
</evidence>
<dbReference type="Proteomes" id="UP000887578">
    <property type="component" value="Unplaced"/>
</dbReference>